<gene>
    <name evidence="2" type="ORF">HJG59_010913</name>
</gene>
<evidence type="ECO:0000313" key="2">
    <source>
        <dbReference type="EMBL" id="KAF6471514.1"/>
    </source>
</evidence>
<evidence type="ECO:0000313" key="3">
    <source>
        <dbReference type="Proteomes" id="UP000550707"/>
    </source>
</evidence>
<keyword evidence="3" id="KW-1185">Reference proteome</keyword>
<proteinExistence type="predicted"/>
<sequence>MTSPLHWVLRQREDCPKRETPGHHTWGPGLSGGAHGDWWSWPWLGMEMEGLGESGGMYCPGTSFKCHRRGSADPEAPSSFCETTEQRGSFHPGPLGQIQQMQLGCPGGLCTRHILLRFPQESRPPGAVSQLAFLQPGPPALGSPGRAGMEGGADSEGQSSPGWSCWPPGSLTLSLAPSPTPYPALRPTRGSLSAPEPPALLRQESM</sequence>
<evidence type="ECO:0000256" key="1">
    <source>
        <dbReference type="SAM" id="MobiDB-lite"/>
    </source>
</evidence>
<dbReference type="Proteomes" id="UP000550707">
    <property type="component" value="Unassembled WGS sequence"/>
</dbReference>
<organism evidence="2 3">
    <name type="scientific">Molossus molossus</name>
    <name type="common">Pallas' mastiff bat</name>
    <name type="synonym">Vespertilio molossus</name>
    <dbReference type="NCBI Taxonomy" id="27622"/>
    <lineage>
        <taxon>Eukaryota</taxon>
        <taxon>Metazoa</taxon>
        <taxon>Chordata</taxon>
        <taxon>Craniata</taxon>
        <taxon>Vertebrata</taxon>
        <taxon>Euteleostomi</taxon>
        <taxon>Mammalia</taxon>
        <taxon>Eutheria</taxon>
        <taxon>Laurasiatheria</taxon>
        <taxon>Chiroptera</taxon>
        <taxon>Yangochiroptera</taxon>
        <taxon>Molossidae</taxon>
        <taxon>Molossus</taxon>
    </lineage>
</organism>
<reference evidence="2 3" key="1">
    <citation type="journal article" date="2020" name="Nature">
        <title>Six reference-quality genomes reveal evolution of bat adaptations.</title>
        <authorList>
            <person name="Jebb D."/>
            <person name="Huang Z."/>
            <person name="Pippel M."/>
            <person name="Hughes G.M."/>
            <person name="Lavrichenko K."/>
            <person name="Devanna P."/>
            <person name="Winkler S."/>
            <person name="Jermiin L.S."/>
            <person name="Skirmuntt E.C."/>
            <person name="Katzourakis A."/>
            <person name="Burkitt-Gray L."/>
            <person name="Ray D.A."/>
            <person name="Sullivan K.A.M."/>
            <person name="Roscito J.G."/>
            <person name="Kirilenko B.M."/>
            <person name="Davalos L.M."/>
            <person name="Corthals A.P."/>
            <person name="Power M.L."/>
            <person name="Jones G."/>
            <person name="Ransome R.D."/>
            <person name="Dechmann D.K.N."/>
            <person name="Locatelli A.G."/>
            <person name="Puechmaille S.J."/>
            <person name="Fedrigo O."/>
            <person name="Jarvis E.D."/>
            <person name="Hiller M."/>
            <person name="Vernes S.C."/>
            <person name="Myers E.W."/>
            <person name="Teeling E.C."/>
        </authorList>
    </citation>
    <scope>NUCLEOTIDE SEQUENCE [LARGE SCALE GENOMIC DNA]</scope>
    <source>
        <strain evidence="2">MMolMol1</strain>
        <tissue evidence="2">Muscle</tissue>
    </source>
</reference>
<comment type="caution">
    <text evidence="2">The sequence shown here is derived from an EMBL/GenBank/DDBJ whole genome shotgun (WGS) entry which is preliminary data.</text>
</comment>
<accession>A0A7J8HGP0</accession>
<name>A0A7J8HGP0_MOLMO</name>
<dbReference type="InParanoid" id="A0A7J8HGP0"/>
<dbReference type="EMBL" id="JACASF010000006">
    <property type="protein sequence ID" value="KAF6471514.1"/>
    <property type="molecule type" value="Genomic_DNA"/>
</dbReference>
<dbReference type="AlphaFoldDB" id="A0A7J8HGP0"/>
<protein>
    <submittedName>
        <fullName evidence="2">Uncharacterized protein</fullName>
    </submittedName>
</protein>
<feature type="compositionally biased region" description="Low complexity" evidence="1">
    <location>
        <begin position="159"/>
        <end position="170"/>
    </location>
</feature>
<feature type="region of interest" description="Disordered" evidence="1">
    <location>
        <begin position="135"/>
        <end position="206"/>
    </location>
</feature>